<dbReference type="GO" id="GO:0003677">
    <property type="term" value="F:DNA binding"/>
    <property type="evidence" value="ECO:0007669"/>
    <property type="project" value="InterPro"/>
</dbReference>
<name>A0A2T1DVR7_9CYAN</name>
<protein>
    <submittedName>
        <fullName evidence="3">IS5/IS1182 family transposase</fullName>
    </submittedName>
</protein>
<reference evidence="3 4" key="2">
    <citation type="submission" date="2018-03" db="EMBL/GenBank/DDBJ databases">
        <title>The ancient ancestry and fast evolution of plastids.</title>
        <authorList>
            <person name="Moore K.R."/>
            <person name="Magnabosco C."/>
            <person name="Momper L."/>
            <person name="Gold D.A."/>
            <person name="Bosak T."/>
            <person name="Fournier G.P."/>
        </authorList>
    </citation>
    <scope>NUCLEOTIDE SEQUENCE [LARGE SCALE GENOMIC DNA]</scope>
    <source>
        <strain evidence="3 4">ULC18</strain>
    </source>
</reference>
<accession>A0A2T1DVR7</accession>
<dbReference type="PANTHER" id="PTHR30007:SF0">
    <property type="entry name" value="TRANSPOSASE"/>
    <property type="match status" value="1"/>
</dbReference>
<keyword evidence="4" id="KW-1185">Reference proteome</keyword>
<dbReference type="PANTHER" id="PTHR30007">
    <property type="entry name" value="PHP DOMAIN PROTEIN"/>
    <property type="match status" value="1"/>
</dbReference>
<dbReference type="GO" id="GO:0004803">
    <property type="term" value="F:transposase activity"/>
    <property type="evidence" value="ECO:0007669"/>
    <property type="project" value="InterPro"/>
</dbReference>
<dbReference type="NCBIfam" id="NF033580">
    <property type="entry name" value="transpos_IS5_3"/>
    <property type="match status" value="1"/>
</dbReference>
<dbReference type="OrthoDB" id="9809153at2"/>
<feature type="domain" description="Transposase IS4-like" evidence="1">
    <location>
        <begin position="99"/>
        <end position="257"/>
    </location>
</feature>
<dbReference type="GO" id="GO:0006313">
    <property type="term" value="P:DNA transposition"/>
    <property type="evidence" value="ECO:0007669"/>
    <property type="project" value="InterPro"/>
</dbReference>
<dbReference type="RefSeq" id="WP_106259800.1">
    <property type="nucleotide sequence ID" value="NZ_CAWNSW010000105.1"/>
</dbReference>
<dbReference type="Pfam" id="PF01609">
    <property type="entry name" value="DDE_Tnp_1"/>
    <property type="match status" value="1"/>
</dbReference>
<organism evidence="3 4">
    <name type="scientific">Stenomitos frigidus ULC18</name>
    <dbReference type="NCBI Taxonomy" id="2107698"/>
    <lineage>
        <taxon>Bacteria</taxon>
        <taxon>Bacillati</taxon>
        <taxon>Cyanobacteriota</taxon>
        <taxon>Cyanophyceae</taxon>
        <taxon>Leptolyngbyales</taxon>
        <taxon>Leptolyngbyaceae</taxon>
        <taxon>Stenomitos</taxon>
    </lineage>
</organism>
<dbReference type="AlphaFoldDB" id="A0A2T1DVR7"/>
<dbReference type="Pfam" id="PF13340">
    <property type="entry name" value="DUF4096"/>
    <property type="match status" value="1"/>
</dbReference>
<proteinExistence type="predicted"/>
<evidence type="ECO:0000259" key="2">
    <source>
        <dbReference type="Pfam" id="PF13340"/>
    </source>
</evidence>
<reference evidence="4" key="1">
    <citation type="submission" date="2018-02" db="EMBL/GenBank/DDBJ databases">
        <authorList>
            <person name="Moore K."/>
            <person name="Momper L."/>
        </authorList>
    </citation>
    <scope>NUCLEOTIDE SEQUENCE [LARGE SCALE GENOMIC DNA]</scope>
    <source>
        <strain evidence="4">ULC18</strain>
    </source>
</reference>
<dbReference type="InterPro" id="IPR025161">
    <property type="entry name" value="IS402-like_dom"/>
</dbReference>
<evidence type="ECO:0000313" key="3">
    <source>
        <dbReference type="EMBL" id="PSB24580.1"/>
    </source>
</evidence>
<evidence type="ECO:0000259" key="1">
    <source>
        <dbReference type="Pfam" id="PF01609"/>
    </source>
</evidence>
<feature type="domain" description="Insertion element IS402-like" evidence="2">
    <location>
        <begin position="9"/>
        <end position="82"/>
    </location>
</feature>
<dbReference type="EMBL" id="PVWK01000142">
    <property type="protein sequence ID" value="PSB24580.1"/>
    <property type="molecule type" value="Genomic_DNA"/>
</dbReference>
<dbReference type="InterPro" id="IPR002559">
    <property type="entry name" value="Transposase_11"/>
</dbReference>
<gene>
    <name evidence="3" type="ORF">C7B82_26525</name>
</gene>
<sequence length="263" mass="30622">MVKFYSSNLTYAQFDLIRPLLPPAKPGGRPRSTNLWAVLNAIFYVVTQGCKWRDIPGDFPAWQTVYTYFRNWRKDGTWQAIHARLRAWTRVAVGRPESPSEVILDSQTVPTVAMVQQAVGFDRFKATKGRKRHTVVDTLGLVMSVLVTAASLPEREGGKRVLQRLSELGAKVCRLYLVWVDGGYSGQPFVQWVMDRFRWVVYPVLRPEQTKGFVLLKKRWVVERTFGWWQWYRRLNCDYEALPETAETMIYLAMIRLMVRRLA</sequence>
<evidence type="ECO:0000313" key="4">
    <source>
        <dbReference type="Proteomes" id="UP000239576"/>
    </source>
</evidence>
<comment type="caution">
    <text evidence="3">The sequence shown here is derived from an EMBL/GenBank/DDBJ whole genome shotgun (WGS) entry which is preliminary data.</text>
</comment>
<dbReference type="Proteomes" id="UP000239576">
    <property type="component" value="Unassembled WGS sequence"/>
</dbReference>